<protein>
    <submittedName>
        <fullName evidence="1">Uncharacterized protein</fullName>
    </submittedName>
</protein>
<accession>A0A9K3LEE3</accession>
<reference evidence="1" key="2">
    <citation type="submission" date="2021-04" db="EMBL/GenBank/DDBJ databases">
        <authorList>
            <person name="Podell S."/>
        </authorList>
    </citation>
    <scope>NUCLEOTIDE SEQUENCE</scope>
    <source>
        <strain evidence="1">Hildebrandi</strain>
    </source>
</reference>
<comment type="caution">
    <text evidence="1">The sequence shown here is derived from an EMBL/GenBank/DDBJ whole genome shotgun (WGS) entry which is preliminary data.</text>
</comment>
<sequence length="457" mass="51019">MIAPDGTVSVRNVESALDWYQRCKRRSRRHHNNNESPDLPWWAEGYTVNREATAAAAAAVNKNMLNPALRFLWGATSGIAPIDAAWKQAISSSVKRLLSMDTVVDPLTVPPPPPPTILLEGPSGCGKTWMLLTLAARFLVATRPSAWKEQSVETENKHTATDFDAQNRTASLSHSSMMLPEVIFMDSNFDFCISKMACIIRCTLLREYDRIAKKDGNTFASASSTTVRMDFDVDGEEEQRLMHRVEQDLEECLSRVHIVQVDYGSTNWVPVLEVLRHQLALRKVQGVNSQQQEGMLSDSMAPLFTDSFMKPNDTPTLLLWDGFLEDVVGRNEDINRREIFLQMSRLLQQECHSLWWVLSARGSTTAAKHTGANIKGIGKRVMEWMHQRQHQYPAANVLPREAVRIQLDRLVGVSVSNNAAFAVLTESIATGSTDGNTYSTSNGTKIPYSLSLQGILS</sequence>
<reference evidence="1" key="1">
    <citation type="journal article" date="2021" name="Sci. Rep.">
        <title>Diploid genomic architecture of Nitzschia inconspicua, an elite biomass production diatom.</title>
        <authorList>
            <person name="Oliver A."/>
            <person name="Podell S."/>
            <person name="Pinowska A."/>
            <person name="Traller J.C."/>
            <person name="Smith S.R."/>
            <person name="McClure R."/>
            <person name="Beliaev A."/>
            <person name="Bohutskyi P."/>
            <person name="Hill E.A."/>
            <person name="Rabines A."/>
            <person name="Zheng H."/>
            <person name="Allen L.Z."/>
            <person name="Kuo A."/>
            <person name="Grigoriev I.V."/>
            <person name="Allen A.E."/>
            <person name="Hazlebeck D."/>
            <person name="Allen E.E."/>
        </authorList>
    </citation>
    <scope>NUCLEOTIDE SEQUENCE</scope>
    <source>
        <strain evidence="1">Hildebrandi</strain>
    </source>
</reference>
<organism evidence="1 2">
    <name type="scientific">Nitzschia inconspicua</name>
    <dbReference type="NCBI Taxonomy" id="303405"/>
    <lineage>
        <taxon>Eukaryota</taxon>
        <taxon>Sar</taxon>
        <taxon>Stramenopiles</taxon>
        <taxon>Ochrophyta</taxon>
        <taxon>Bacillariophyta</taxon>
        <taxon>Bacillariophyceae</taxon>
        <taxon>Bacillariophycidae</taxon>
        <taxon>Bacillariales</taxon>
        <taxon>Bacillariaceae</taxon>
        <taxon>Nitzschia</taxon>
    </lineage>
</organism>
<dbReference type="AlphaFoldDB" id="A0A9K3LEE3"/>
<evidence type="ECO:0000313" key="2">
    <source>
        <dbReference type="Proteomes" id="UP000693970"/>
    </source>
</evidence>
<gene>
    <name evidence="1" type="ORF">IV203_035706</name>
</gene>
<name>A0A9K3LEE3_9STRA</name>
<keyword evidence="2" id="KW-1185">Reference proteome</keyword>
<dbReference type="Proteomes" id="UP000693970">
    <property type="component" value="Unassembled WGS sequence"/>
</dbReference>
<dbReference type="OrthoDB" id="43376at2759"/>
<dbReference type="EMBL" id="JAGRRH010000013">
    <property type="protein sequence ID" value="KAG7360607.1"/>
    <property type="molecule type" value="Genomic_DNA"/>
</dbReference>
<proteinExistence type="predicted"/>
<evidence type="ECO:0000313" key="1">
    <source>
        <dbReference type="EMBL" id="KAG7360607.1"/>
    </source>
</evidence>